<gene>
    <name evidence="1" type="ORF">DN752_12000</name>
</gene>
<keyword evidence="2" id="KW-1185">Reference proteome</keyword>
<sequence length="129" mass="14449">MLSMNGKKGTNMKIVRERMSVLLVAICCFIISNSQYFLSTTEDNPSDSDCIEYSQHSGDEDQHDQTFLDVATDAVVVPFASLVAESTMKLIYEIIGFEEQRALPQVTMARYPSHFLEILLEQIVAPNAP</sequence>
<dbReference type="OrthoDB" id="828114at2"/>
<dbReference type="KEGG" id="est:DN752_12000"/>
<organism evidence="1 2">
    <name type="scientific">Echinicola strongylocentroti</name>
    <dbReference type="NCBI Taxonomy" id="1795355"/>
    <lineage>
        <taxon>Bacteria</taxon>
        <taxon>Pseudomonadati</taxon>
        <taxon>Bacteroidota</taxon>
        <taxon>Cytophagia</taxon>
        <taxon>Cytophagales</taxon>
        <taxon>Cyclobacteriaceae</taxon>
        <taxon>Echinicola</taxon>
    </lineage>
</organism>
<accession>A0A2Z4IJT1</accession>
<proteinExistence type="predicted"/>
<protein>
    <submittedName>
        <fullName evidence="1">Uncharacterized protein</fullName>
    </submittedName>
</protein>
<name>A0A2Z4IJT1_9BACT</name>
<evidence type="ECO:0000313" key="2">
    <source>
        <dbReference type="Proteomes" id="UP000248688"/>
    </source>
</evidence>
<dbReference type="AlphaFoldDB" id="A0A2Z4IJT1"/>
<evidence type="ECO:0000313" key="1">
    <source>
        <dbReference type="EMBL" id="AWW30788.1"/>
    </source>
</evidence>
<reference evidence="1 2" key="1">
    <citation type="submission" date="2018-06" db="EMBL/GenBank/DDBJ databases">
        <title>Echinicola strongylocentroti sp. nov., isolated from a sea urchin Strongylocentrotus intermedius.</title>
        <authorList>
            <person name="Bae S.S."/>
        </authorList>
    </citation>
    <scope>NUCLEOTIDE SEQUENCE [LARGE SCALE GENOMIC DNA]</scope>
    <source>
        <strain evidence="1 2">MEBiC08714</strain>
    </source>
</reference>
<dbReference type="EMBL" id="CP030041">
    <property type="protein sequence ID" value="AWW30788.1"/>
    <property type="molecule type" value="Genomic_DNA"/>
</dbReference>
<dbReference type="Proteomes" id="UP000248688">
    <property type="component" value="Chromosome"/>
</dbReference>